<sequence length="53" mass="5491">CEDGGISEAGRGATIDEYEASEGVYEGACRVICSVCVFEIGKSSQGRRATGCL</sequence>
<feature type="non-terminal residue" evidence="1">
    <location>
        <position position="1"/>
    </location>
</feature>
<evidence type="ECO:0000313" key="1">
    <source>
        <dbReference type="EMBL" id="MCI96127.1"/>
    </source>
</evidence>
<name>A0A392W704_9FABA</name>
<dbReference type="Proteomes" id="UP000265520">
    <property type="component" value="Unassembled WGS sequence"/>
</dbReference>
<comment type="caution">
    <text evidence="1">The sequence shown here is derived from an EMBL/GenBank/DDBJ whole genome shotgun (WGS) entry which is preliminary data.</text>
</comment>
<keyword evidence="2" id="KW-1185">Reference proteome</keyword>
<accession>A0A392W704</accession>
<reference evidence="1 2" key="1">
    <citation type="journal article" date="2018" name="Front. Plant Sci.">
        <title>Red Clover (Trifolium pratense) and Zigzag Clover (T. medium) - A Picture of Genomic Similarities and Differences.</title>
        <authorList>
            <person name="Dluhosova J."/>
            <person name="Istvanek J."/>
            <person name="Nedelnik J."/>
            <person name="Repkova J."/>
        </authorList>
    </citation>
    <scope>NUCLEOTIDE SEQUENCE [LARGE SCALE GENOMIC DNA]</scope>
    <source>
        <strain evidence="2">cv. 10/8</strain>
        <tissue evidence="1">Leaf</tissue>
    </source>
</reference>
<dbReference type="EMBL" id="LXQA011406627">
    <property type="protein sequence ID" value="MCI96127.1"/>
    <property type="molecule type" value="Genomic_DNA"/>
</dbReference>
<protein>
    <submittedName>
        <fullName evidence="1">Uncharacterized protein</fullName>
    </submittedName>
</protein>
<evidence type="ECO:0000313" key="2">
    <source>
        <dbReference type="Proteomes" id="UP000265520"/>
    </source>
</evidence>
<dbReference type="AlphaFoldDB" id="A0A392W704"/>
<proteinExistence type="predicted"/>
<organism evidence="1 2">
    <name type="scientific">Trifolium medium</name>
    <dbReference type="NCBI Taxonomy" id="97028"/>
    <lineage>
        <taxon>Eukaryota</taxon>
        <taxon>Viridiplantae</taxon>
        <taxon>Streptophyta</taxon>
        <taxon>Embryophyta</taxon>
        <taxon>Tracheophyta</taxon>
        <taxon>Spermatophyta</taxon>
        <taxon>Magnoliopsida</taxon>
        <taxon>eudicotyledons</taxon>
        <taxon>Gunneridae</taxon>
        <taxon>Pentapetalae</taxon>
        <taxon>rosids</taxon>
        <taxon>fabids</taxon>
        <taxon>Fabales</taxon>
        <taxon>Fabaceae</taxon>
        <taxon>Papilionoideae</taxon>
        <taxon>50 kb inversion clade</taxon>
        <taxon>NPAAA clade</taxon>
        <taxon>Hologalegina</taxon>
        <taxon>IRL clade</taxon>
        <taxon>Trifolieae</taxon>
        <taxon>Trifolium</taxon>
    </lineage>
</organism>